<organism evidence="3 4">
    <name type="scientific">Maioricimonas rarisocia</name>
    <dbReference type="NCBI Taxonomy" id="2528026"/>
    <lineage>
        <taxon>Bacteria</taxon>
        <taxon>Pseudomonadati</taxon>
        <taxon>Planctomycetota</taxon>
        <taxon>Planctomycetia</taxon>
        <taxon>Planctomycetales</taxon>
        <taxon>Planctomycetaceae</taxon>
        <taxon>Maioricimonas</taxon>
    </lineage>
</organism>
<keyword evidence="4" id="KW-1185">Reference proteome</keyword>
<proteinExistence type="predicted"/>
<name>A0A517ZD93_9PLAN</name>
<reference evidence="3 4" key="1">
    <citation type="submission" date="2019-02" db="EMBL/GenBank/DDBJ databases">
        <title>Deep-cultivation of Planctomycetes and their phenomic and genomic characterization uncovers novel biology.</title>
        <authorList>
            <person name="Wiegand S."/>
            <person name="Jogler M."/>
            <person name="Boedeker C."/>
            <person name="Pinto D."/>
            <person name="Vollmers J."/>
            <person name="Rivas-Marin E."/>
            <person name="Kohn T."/>
            <person name="Peeters S.H."/>
            <person name="Heuer A."/>
            <person name="Rast P."/>
            <person name="Oberbeckmann S."/>
            <person name="Bunk B."/>
            <person name="Jeske O."/>
            <person name="Meyerdierks A."/>
            <person name="Storesund J.E."/>
            <person name="Kallscheuer N."/>
            <person name="Luecker S."/>
            <person name="Lage O.M."/>
            <person name="Pohl T."/>
            <person name="Merkel B.J."/>
            <person name="Hornburger P."/>
            <person name="Mueller R.-W."/>
            <person name="Bruemmer F."/>
            <person name="Labrenz M."/>
            <person name="Spormann A.M."/>
            <person name="Op den Camp H."/>
            <person name="Overmann J."/>
            <person name="Amann R."/>
            <person name="Jetten M.S.M."/>
            <person name="Mascher T."/>
            <person name="Medema M.H."/>
            <person name="Devos D.P."/>
            <person name="Kaster A.-K."/>
            <person name="Ovreas L."/>
            <person name="Rohde M."/>
            <person name="Galperin M.Y."/>
            <person name="Jogler C."/>
        </authorList>
    </citation>
    <scope>NUCLEOTIDE SEQUENCE [LARGE SCALE GENOMIC DNA]</scope>
    <source>
        <strain evidence="3 4">Mal4</strain>
    </source>
</reference>
<feature type="transmembrane region" description="Helical" evidence="2">
    <location>
        <begin position="43"/>
        <end position="65"/>
    </location>
</feature>
<dbReference type="RefSeq" id="WP_145371717.1">
    <property type="nucleotide sequence ID" value="NZ_CP036275.1"/>
</dbReference>
<keyword evidence="2" id="KW-0812">Transmembrane</keyword>
<evidence type="ECO:0000256" key="2">
    <source>
        <dbReference type="SAM" id="Phobius"/>
    </source>
</evidence>
<dbReference type="EMBL" id="CP036275">
    <property type="protein sequence ID" value="QDU40429.1"/>
    <property type="molecule type" value="Genomic_DNA"/>
</dbReference>
<accession>A0A517ZD93</accession>
<protein>
    <submittedName>
        <fullName evidence="3">Uncharacterized protein</fullName>
    </submittedName>
</protein>
<evidence type="ECO:0000313" key="3">
    <source>
        <dbReference type="EMBL" id="QDU40429.1"/>
    </source>
</evidence>
<dbReference type="KEGG" id="mri:Mal4_47850"/>
<evidence type="ECO:0000256" key="1">
    <source>
        <dbReference type="SAM" id="MobiDB-lite"/>
    </source>
</evidence>
<dbReference type="AlphaFoldDB" id="A0A517ZD93"/>
<evidence type="ECO:0000313" key="4">
    <source>
        <dbReference type="Proteomes" id="UP000320496"/>
    </source>
</evidence>
<keyword evidence="2" id="KW-1133">Transmembrane helix</keyword>
<feature type="region of interest" description="Disordered" evidence="1">
    <location>
        <begin position="75"/>
        <end position="120"/>
    </location>
</feature>
<keyword evidence="2" id="KW-0472">Membrane</keyword>
<dbReference type="Proteomes" id="UP000320496">
    <property type="component" value="Chromosome"/>
</dbReference>
<gene>
    <name evidence="3" type="ORF">Mal4_47850</name>
</gene>
<sequence>MTAFVAGLPAAVMAQSDVAAPVAEDVEQDAAAADDDDRTSEVAIGLLAVVGVALLGLVMLAVAILGGNRVRRLARQTGRRGEAPMDGGDETGIPIEGDELPPERPIHPEQNGKPTQPDHP</sequence>